<feature type="compositionally biased region" description="Basic and acidic residues" evidence="1">
    <location>
        <begin position="391"/>
        <end position="401"/>
    </location>
</feature>
<gene>
    <name evidence="2" type="ORF">IWX90DRAFT_506252</name>
</gene>
<comment type="caution">
    <text evidence="2">The sequence shown here is derived from an EMBL/GenBank/DDBJ whole genome shotgun (WGS) entry which is preliminary data.</text>
</comment>
<feature type="compositionally biased region" description="Polar residues" evidence="1">
    <location>
        <begin position="413"/>
        <end position="422"/>
    </location>
</feature>
<feature type="region of interest" description="Disordered" evidence="1">
    <location>
        <begin position="363"/>
        <end position="450"/>
    </location>
</feature>
<accession>A0ABR1XMU1</accession>
<dbReference type="Proteomes" id="UP001456524">
    <property type="component" value="Unassembled WGS sequence"/>
</dbReference>
<protein>
    <submittedName>
        <fullName evidence="2">Uncharacterized protein</fullName>
    </submittedName>
</protein>
<name>A0ABR1XMU1_9PEZI</name>
<feature type="compositionally biased region" description="Polar residues" evidence="1">
    <location>
        <begin position="291"/>
        <end position="302"/>
    </location>
</feature>
<reference evidence="2 3" key="1">
    <citation type="journal article" date="2022" name="G3 (Bethesda)">
        <title>Enemy or ally: a genomic approach to elucidate the lifestyle of Phyllosticta citrichinaensis.</title>
        <authorList>
            <person name="Buijs V.A."/>
            <person name="Groenewald J.Z."/>
            <person name="Haridas S."/>
            <person name="LaButti K.M."/>
            <person name="Lipzen A."/>
            <person name="Martin F.M."/>
            <person name="Barry K."/>
            <person name="Grigoriev I.V."/>
            <person name="Crous P.W."/>
            <person name="Seidl M.F."/>
        </authorList>
    </citation>
    <scope>NUCLEOTIDE SEQUENCE [LARGE SCALE GENOMIC DNA]</scope>
    <source>
        <strain evidence="2 3">CBS 129764</strain>
    </source>
</reference>
<organism evidence="2 3">
    <name type="scientific">Phyllosticta citrichinensis</name>
    <dbReference type="NCBI Taxonomy" id="1130410"/>
    <lineage>
        <taxon>Eukaryota</taxon>
        <taxon>Fungi</taxon>
        <taxon>Dikarya</taxon>
        <taxon>Ascomycota</taxon>
        <taxon>Pezizomycotina</taxon>
        <taxon>Dothideomycetes</taxon>
        <taxon>Dothideomycetes incertae sedis</taxon>
        <taxon>Botryosphaeriales</taxon>
        <taxon>Phyllostictaceae</taxon>
        <taxon>Phyllosticta</taxon>
    </lineage>
</organism>
<evidence type="ECO:0000256" key="1">
    <source>
        <dbReference type="SAM" id="MobiDB-lite"/>
    </source>
</evidence>
<keyword evidence="3" id="KW-1185">Reference proteome</keyword>
<dbReference type="EMBL" id="JBBWUH010000007">
    <property type="protein sequence ID" value="KAK8161549.1"/>
    <property type="molecule type" value="Genomic_DNA"/>
</dbReference>
<proteinExistence type="predicted"/>
<feature type="compositionally biased region" description="Basic and acidic residues" evidence="1">
    <location>
        <begin position="438"/>
        <end position="448"/>
    </location>
</feature>
<evidence type="ECO:0000313" key="3">
    <source>
        <dbReference type="Proteomes" id="UP001456524"/>
    </source>
</evidence>
<feature type="region of interest" description="Disordered" evidence="1">
    <location>
        <begin position="275"/>
        <end position="302"/>
    </location>
</feature>
<sequence length="485" mass="54257">MNALSKSGDPSRDLSPANNNLDNVYIRSDVVHPDSWVLHKTDGFHICNNKSLFTRLDLKDPTHVQNEYGFVGVQALGIGQVSVPIWTDNGAPSRLTLHDVYFAPRSSISSISFIRCTKTDGFCDWTEIPTGVRMNRVSGLSAVYFDNISARVVTMRLPGDVDGNPFFGIHPPVHSERDPFASRFPIVRQPGTEALEGIQRAMVPIRRLMELKRAGQHGNKEAKLLEKRSITGVTVGDIVRMLDWDLPYRMYPQEKVYLSHPDRRPWASHLYVKPTPYAKSTPRRDSRNDGQETGSEHTLSTNISTAGDTAASFSSHNANIGPKNLLLERIQRNIQTLVPSHRCNEPLRNIILVYHLKREARAAGDTQQINQAPDEGTVAPERGSFGVRDLLGSKDDQERRGTIVCQDLPNPYAAQSTRQSSKTLERGESPSQGMSEADQAHQGRRREGYLQQFSDFLDSVSSKHTEELSLVQPLTPPLLSLRNHR</sequence>
<evidence type="ECO:0000313" key="2">
    <source>
        <dbReference type="EMBL" id="KAK8161549.1"/>
    </source>
</evidence>